<evidence type="ECO:0000256" key="1">
    <source>
        <dbReference type="SAM" id="MobiDB-lite"/>
    </source>
</evidence>
<accession>A0A238BR76</accession>
<protein>
    <submittedName>
        <fullName evidence="2">Uncharacterized protein</fullName>
    </submittedName>
</protein>
<feature type="region of interest" description="Disordered" evidence="1">
    <location>
        <begin position="48"/>
        <end position="69"/>
    </location>
</feature>
<gene>
    <name evidence="2" type="ORF">X798_05079</name>
</gene>
<keyword evidence="3" id="KW-1185">Reference proteome</keyword>
<feature type="compositionally biased region" description="Polar residues" evidence="1">
    <location>
        <begin position="53"/>
        <end position="64"/>
    </location>
</feature>
<name>A0A238BR76_9BILA</name>
<evidence type="ECO:0000313" key="2">
    <source>
        <dbReference type="EMBL" id="OZC07867.1"/>
    </source>
</evidence>
<dbReference type="EMBL" id="KZ270019">
    <property type="protein sequence ID" value="OZC07867.1"/>
    <property type="molecule type" value="Genomic_DNA"/>
</dbReference>
<dbReference type="AlphaFoldDB" id="A0A238BR76"/>
<dbReference type="Proteomes" id="UP000242913">
    <property type="component" value="Unassembled WGS sequence"/>
</dbReference>
<evidence type="ECO:0000313" key="3">
    <source>
        <dbReference type="Proteomes" id="UP000242913"/>
    </source>
</evidence>
<sequence>MTRRYNPNEMQQGDESKSTVIKENGCLYYEKNNSFYISTTKITNKNITNSTNEGATNKGTTNIANEGLPQTKVPQISQTKMAQTKVPQISQTKMAQTKVPQISQTKISTKNLQTQV</sequence>
<proteinExistence type="predicted"/>
<reference evidence="2 3" key="1">
    <citation type="submission" date="2015-12" db="EMBL/GenBank/DDBJ databases">
        <title>Draft genome of the nematode, Onchocerca flexuosa.</title>
        <authorList>
            <person name="Mitreva M."/>
        </authorList>
    </citation>
    <scope>NUCLEOTIDE SEQUENCE [LARGE SCALE GENOMIC DNA]</scope>
    <source>
        <strain evidence="2">Red Deer</strain>
    </source>
</reference>
<organism evidence="2 3">
    <name type="scientific">Onchocerca flexuosa</name>
    <dbReference type="NCBI Taxonomy" id="387005"/>
    <lineage>
        <taxon>Eukaryota</taxon>
        <taxon>Metazoa</taxon>
        <taxon>Ecdysozoa</taxon>
        <taxon>Nematoda</taxon>
        <taxon>Chromadorea</taxon>
        <taxon>Rhabditida</taxon>
        <taxon>Spirurina</taxon>
        <taxon>Spiruromorpha</taxon>
        <taxon>Filarioidea</taxon>
        <taxon>Onchocercidae</taxon>
        <taxon>Onchocerca</taxon>
    </lineage>
</organism>